<dbReference type="KEGG" id="abac:LuPra_03059"/>
<reference evidence="11" key="2">
    <citation type="submission" date="2016-04" db="EMBL/GenBank/DDBJ databases">
        <title>First Complete Genome Sequence of a Subdivision 6 Acidobacterium.</title>
        <authorList>
            <person name="Huang S."/>
            <person name="Vieira S."/>
            <person name="Bunk B."/>
            <person name="Riedel T."/>
            <person name="Sproeer C."/>
            <person name="Overmann J."/>
        </authorList>
    </citation>
    <scope>NUCLEOTIDE SEQUENCE [LARGE SCALE GENOMIC DNA]</scope>
    <source>
        <strain evidence="11">DSM 100886 HEG_-6_39</strain>
    </source>
</reference>
<dbReference type="SUPFAM" id="SSF46894">
    <property type="entry name" value="C-terminal effector domain of the bipartite response regulators"/>
    <property type="match status" value="1"/>
</dbReference>
<reference evidence="10 11" key="1">
    <citation type="journal article" date="2016" name="Genome Announc.">
        <title>First Complete Genome Sequence of a Subdivision 6 Acidobacterium Strain.</title>
        <authorList>
            <person name="Huang S."/>
            <person name="Vieira S."/>
            <person name="Bunk B."/>
            <person name="Riedel T."/>
            <person name="Sproer C."/>
            <person name="Overmann J."/>
        </authorList>
    </citation>
    <scope>NUCLEOTIDE SEQUENCE [LARGE SCALE GENOMIC DNA]</scope>
    <source>
        <strain evidence="11">DSM 100886 HEG_-6_39</strain>
    </source>
</reference>
<dbReference type="Pfam" id="PF00486">
    <property type="entry name" value="Trans_reg_C"/>
    <property type="match status" value="1"/>
</dbReference>
<feature type="DNA-binding region" description="OmpR/PhoB-type" evidence="7">
    <location>
        <begin position="155"/>
        <end position="251"/>
    </location>
</feature>
<dbReference type="PANTHER" id="PTHR48111:SF1">
    <property type="entry name" value="TWO-COMPONENT RESPONSE REGULATOR ORR33"/>
    <property type="match status" value="1"/>
</dbReference>
<evidence type="ECO:0000313" key="11">
    <source>
        <dbReference type="Proteomes" id="UP000076079"/>
    </source>
</evidence>
<accession>A0A143PNS4</accession>
<dbReference type="RefSeq" id="WP_234800901.1">
    <property type="nucleotide sequence ID" value="NZ_CP015136.1"/>
</dbReference>
<keyword evidence="1 6" id="KW-0597">Phosphoprotein</keyword>
<dbReference type="AlphaFoldDB" id="A0A143PNS4"/>
<evidence type="ECO:0000256" key="1">
    <source>
        <dbReference type="ARBA" id="ARBA00022553"/>
    </source>
</evidence>
<evidence type="ECO:0000256" key="5">
    <source>
        <dbReference type="ARBA" id="ARBA00023163"/>
    </source>
</evidence>
<evidence type="ECO:0000256" key="4">
    <source>
        <dbReference type="ARBA" id="ARBA00023125"/>
    </source>
</evidence>
<sequence>MTLAHSQGTTPPTWSVPGLTTTTTRILVVEDEQDIAGLIKHTLEREPDTVVTMVNSGDAALKAVAEQQPHLIVLDLNLPVLSGFEVCRILRSRPTTKQVPIIMLTARTTEVDRVSGLDLGADDYVTKPFSLRELAARVRAVLRRPQISPAQGPAATVYRGTHLTADFDAVAIHVAGQAVKLTRREFELLQCLVENRSRVLSRDRLLERVWGYDRSIETRSVDVHIGRLRAKLGTAGDQIETVVGLGYRFVDA</sequence>
<evidence type="ECO:0000259" key="8">
    <source>
        <dbReference type="PROSITE" id="PS50110"/>
    </source>
</evidence>
<evidence type="ECO:0000256" key="6">
    <source>
        <dbReference type="PROSITE-ProRule" id="PRU00169"/>
    </source>
</evidence>
<dbReference type="Gene3D" id="6.10.250.690">
    <property type="match status" value="1"/>
</dbReference>
<dbReference type="SUPFAM" id="SSF52172">
    <property type="entry name" value="CheY-like"/>
    <property type="match status" value="1"/>
</dbReference>
<dbReference type="FunFam" id="3.40.50.2300:FF:000001">
    <property type="entry name" value="DNA-binding response regulator PhoB"/>
    <property type="match status" value="1"/>
</dbReference>
<dbReference type="PROSITE" id="PS50110">
    <property type="entry name" value="RESPONSE_REGULATORY"/>
    <property type="match status" value="1"/>
</dbReference>
<dbReference type="InterPro" id="IPR039420">
    <property type="entry name" value="WalR-like"/>
</dbReference>
<dbReference type="InterPro" id="IPR011006">
    <property type="entry name" value="CheY-like_superfamily"/>
</dbReference>
<keyword evidence="2" id="KW-0902">Two-component regulatory system</keyword>
<feature type="modified residue" description="4-aspartylphosphate" evidence="6">
    <location>
        <position position="75"/>
    </location>
</feature>
<dbReference type="PROSITE" id="PS51755">
    <property type="entry name" value="OMPR_PHOB"/>
    <property type="match status" value="1"/>
</dbReference>
<dbReference type="CDD" id="cd00383">
    <property type="entry name" value="trans_reg_C"/>
    <property type="match status" value="1"/>
</dbReference>
<dbReference type="Gene3D" id="1.10.10.10">
    <property type="entry name" value="Winged helix-like DNA-binding domain superfamily/Winged helix DNA-binding domain"/>
    <property type="match status" value="1"/>
</dbReference>
<dbReference type="EMBL" id="CP015136">
    <property type="protein sequence ID" value="AMY09833.1"/>
    <property type="molecule type" value="Genomic_DNA"/>
</dbReference>
<dbReference type="InterPro" id="IPR001789">
    <property type="entry name" value="Sig_transdc_resp-reg_receiver"/>
</dbReference>
<dbReference type="GO" id="GO:0032993">
    <property type="term" value="C:protein-DNA complex"/>
    <property type="evidence" value="ECO:0007669"/>
    <property type="project" value="TreeGrafter"/>
</dbReference>
<dbReference type="GO" id="GO:0000156">
    <property type="term" value="F:phosphorelay response regulator activity"/>
    <property type="evidence" value="ECO:0007669"/>
    <property type="project" value="TreeGrafter"/>
</dbReference>
<evidence type="ECO:0000256" key="7">
    <source>
        <dbReference type="PROSITE-ProRule" id="PRU01091"/>
    </source>
</evidence>
<evidence type="ECO:0000256" key="3">
    <source>
        <dbReference type="ARBA" id="ARBA00023015"/>
    </source>
</evidence>
<feature type="domain" description="OmpR/PhoB-type" evidence="9">
    <location>
        <begin position="155"/>
        <end position="251"/>
    </location>
</feature>
<evidence type="ECO:0000313" key="10">
    <source>
        <dbReference type="EMBL" id="AMY09833.1"/>
    </source>
</evidence>
<protein>
    <submittedName>
        <fullName evidence="10">Alkaline phosphatase synthesis transcriptional regulatory protein PhoP</fullName>
    </submittedName>
</protein>
<dbReference type="GO" id="GO:0006355">
    <property type="term" value="P:regulation of DNA-templated transcription"/>
    <property type="evidence" value="ECO:0007669"/>
    <property type="project" value="InterPro"/>
</dbReference>
<evidence type="ECO:0000259" key="9">
    <source>
        <dbReference type="PROSITE" id="PS51755"/>
    </source>
</evidence>
<gene>
    <name evidence="10" type="primary">phoP_2</name>
    <name evidence="10" type="ORF">LuPra_03059</name>
</gene>
<dbReference type="InterPro" id="IPR001867">
    <property type="entry name" value="OmpR/PhoB-type_DNA-bd"/>
</dbReference>
<dbReference type="PANTHER" id="PTHR48111">
    <property type="entry name" value="REGULATOR OF RPOS"/>
    <property type="match status" value="1"/>
</dbReference>
<keyword evidence="4 7" id="KW-0238">DNA-binding</keyword>
<dbReference type="Pfam" id="PF00072">
    <property type="entry name" value="Response_reg"/>
    <property type="match status" value="1"/>
</dbReference>
<dbReference type="Proteomes" id="UP000076079">
    <property type="component" value="Chromosome"/>
</dbReference>
<keyword evidence="5" id="KW-0804">Transcription</keyword>
<organism evidence="10 11">
    <name type="scientific">Luteitalea pratensis</name>
    <dbReference type="NCBI Taxonomy" id="1855912"/>
    <lineage>
        <taxon>Bacteria</taxon>
        <taxon>Pseudomonadati</taxon>
        <taxon>Acidobacteriota</taxon>
        <taxon>Vicinamibacteria</taxon>
        <taxon>Vicinamibacterales</taxon>
        <taxon>Vicinamibacteraceae</taxon>
        <taxon>Luteitalea</taxon>
    </lineage>
</organism>
<name>A0A143PNS4_LUTPR</name>
<dbReference type="SMART" id="SM00448">
    <property type="entry name" value="REC"/>
    <property type="match status" value="1"/>
</dbReference>
<keyword evidence="3" id="KW-0805">Transcription regulation</keyword>
<dbReference type="InterPro" id="IPR016032">
    <property type="entry name" value="Sig_transdc_resp-reg_C-effctor"/>
</dbReference>
<proteinExistence type="predicted"/>
<dbReference type="Gene3D" id="3.40.50.2300">
    <property type="match status" value="1"/>
</dbReference>
<feature type="domain" description="Response regulatory" evidence="8">
    <location>
        <begin position="25"/>
        <end position="142"/>
    </location>
</feature>
<evidence type="ECO:0000256" key="2">
    <source>
        <dbReference type="ARBA" id="ARBA00023012"/>
    </source>
</evidence>
<dbReference type="GO" id="GO:0005829">
    <property type="term" value="C:cytosol"/>
    <property type="evidence" value="ECO:0007669"/>
    <property type="project" value="TreeGrafter"/>
</dbReference>
<dbReference type="GO" id="GO:0000976">
    <property type="term" value="F:transcription cis-regulatory region binding"/>
    <property type="evidence" value="ECO:0007669"/>
    <property type="project" value="TreeGrafter"/>
</dbReference>
<dbReference type="SMART" id="SM00862">
    <property type="entry name" value="Trans_reg_C"/>
    <property type="match status" value="1"/>
</dbReference>
<dbReference type="InterPro" id="IPR036388">
    <property type="entry name" value="WH-like_DNA-bd_sf"/>
</dbReference>
<dbReference type="STRING" id="1855912.LuPra_03059"/>
<keyword evidence="11" id="KW-1185">Reference proteome</keyword>